<protein>
    <submittedName>
        <fullName evidence="2">DUF2807 domain-containing protein</fullName>
    </submittedName>
</protein>
<evidence type="ECO:0000259" key="1">
    <source>
        <dbReference type="Pfam" id="PF10988"/>
    </source>
</evidence>
<evidence type="ECO:0000313" key="3">
    <source>
        <dbReference type="Proteomes" id="UP000623301"/>
    </source>
</evidence>
<gene>
    <name evidence="2" type="ORF">JBL43_05840</name>
</gene>
<dbReference type="Gene3D" id="2.160.20.120">
    <property type="match status" value="1"/>
</dbReference>
<dbReference type="Pfam" id="PF10988">
    <property type="entry name" value="DUF2807"/>
    <property type="match status" value="1"/>
</dbReference>
<organism evidence="2 3">
    <name type="scientific">Aureibaculum flavum</name>
    <dbReference type="NCBI Taxonomy" id="2795986"/>
    <lineage>
        <taxon>Bacteria</taxon>
        <taxon>Pseudomonadati</taxon>
        <taxon>Bacteroidota</taxon>
        <taxon>Flavobacteriia</taxon>
        <taxon>Flavobacteriales</taxon>
        <taxon>Flavobacteriaceae</taxon>
        <taxon>Aureibaculum</taxon>
    </lineage>
</organism>
<proteinExistence type="predicted"/>
<comment type="caution">
    <text evidence="2">The sequence shown here is derived from an EMBL/GenBank/DDBJ whole genome shotgun (WGS) entry which is preliminary data.</text>
</comment>
<accession>A0ABS0WP43</accession>
<dbReference type="Proteomes" id="UP000623301">
    <property type="component" value="Unassembled WGS sequence"/>
</dbReference>
<name>A0ABS0WP43_9FLAO</name>
<feature type="domain" description="Putative auto-transporter adhesin head GIN" evidence="1">
    <location>
        <begin position="41"/>
        <end position="230"/>
    </location>
</feature>
<dbReference type="RefSeq" id="WP_198840515.1">
    <property type="nucleotide sequence ID" value="NZ_JAEHFJ010000002.1"/>
</dbReference>
<keyword evidence="3" id="KW-1185">Reference proteome</keyword>
<evidence type="ECO:0000313" key="2">
    <source>
        <dbReference type="EMBL" id="MBJ2173750.1"/>
    </source>
</evidence>
<dbReference type="PROSITE" id="PS51257">
    <property type="entry name" value="PROKAR_LIPOPROTEIN"/>
    <property type="match status" value="1"/>
</dbReference>
<sequence>MKKQILSIVIFLLTTGCSDNTSDCLSSSGTEVTKLVNLSSFSKIIVHEGIRLEIKQGLENTLQIKYGKNLIDNISTTINDGVLSIENSTCNLFRDTSPAQLTLTAIDINEIRNASQFTISSTETLKFNSLTLFSEDYYLPTENVGDFDLIIDNNNLNIISNNVSNFTVKGKTNNLFVGFYAGEGTFNGDSLIAQNVDVFHRGINSMIVNPIQKLSGEIRGVGNLISVNRPPLVDIEAYYTGKLVFK</sequence>
<dbReference type="InterPro" id="IPR021255">
    <property type="entry name" value="DUF2807"/>
</dbReference>
<dbReference type="EMBL" id="JAEHFJ010000002">
    <property type="protein sequence ID" value="MBJ2173750.1"/>
    <property type="molecule type" value="Genomic_DNA"/>
</dbReference>
<reference evidence="2 3" key="1">
    <citation type="submission" date="2020-12" db="EMBL/GenBank/DDBJ databases">
        <title>Aureibaculum luteum sp. nov. and Aureibaculum flavum sp. nov., novel members of the family Flavobacteriaceae isolated from Antarctic intertidal sediments.</title>
        <authorList>
            <person name="He X."/>
            <person name="Zhang X."/>
        </authorList>
    </citation>
    <scope>NUCLEOTIDE SEQUENCE [LARGE SCALE GENOMIC DNA]</scope>
    <source>
        <strain evidence="2 3">A20</strain>
    </source>
</reference>